<dbReference type="EMBL" id="OAOP01000008">
    <property type="protein sequence ID" value="SNX74201.1"/>
    <property type="molecule type" value="Genomic_DNA"/>
</dbReference>
<proteinExistence type="predicted"/>
<dbReference type="AlphaFoldDB" id="A0A285D306"/>
<evidence type="ECO:0000313" key="2">
    <source>
        <dbReference type="Proteomes" id="UP000219546"/>
    </source>
</evidence>
<dbReference type="Proteomes" id="UP000219546">
    <property type="component" value="Unassembled WGS sequence"/>
</dbReference>
<organism evidence="1 2">
    <name type="scientific">Bacillus oleivorans</name>
    <dbReference type="NCBI Taxonomy" id="1448271"/>
    <lineage>
        <taxon>Bacteria</taxon>
        <taxon>Bacillati</taxon>
        <taxon>Bacillota</taxon>
        <taxon>Bacilli</taxon>
        <taxon>Bacillales</taxon>
        <taxon>Bacillaceae</taxon>
        <taxon>Bacillus</taxon>
    </lineage>
</organism>
<sequence>MDQICIYGVYHFFAFEICQQFLNEGYQVTGIPYPFQDDREELSLMVGRNANYAEWKETGESQVKDQVEKEGKTFLFFSHYDHQFLEEKHFEAIIQHLSLILDHRKIDQTIIFQPVEYTAIPISIESFRTFQEKCEAIIPNPIYIALPPLYGSRQPERDLFVQLYRKQTDDVKVPKSNFNEILSSEEAAAFIAKKIFPHFEHAILKSSEGFTGFIEKILEKDCEWSGDLTAWSRNELNNMKVMEVPAGANSEKKQKDWLINIREFHHHNTHHI</sequence>
<gene>
    <name evidence="1" type="ORF">SAMN05877753_108225</name>
</gene>
<protein>
    <submittedName>
        <fullName evidence="1">Uncharacterized protein</fullName>
    </submittedName>
</protein>
<dbReference type="RefSeq" id="WP_097159847.1">
    <property type="nucleotide sequence ID" value="NZ_JBEPMQ010000008.1"/>
</dbReference>
<dbReference type="OrthoDB" id="2938417at2"/>
<evidence type="ECO:0000313" key="1">
    <source>
        <dbReference type="EMBL" id="SNX74201.1"/>
    </source>
</evidence>
<reference evidence="1 2" key="1">
    <citation type="submission" date="2017-08" db="EMBL/GenBank/DDBJ databases">
        <authorList>
            <person name="de Groot N.N."/>
        </authorList>
    </citation>
    <scope>NUCLEOTIDE SEQUENCE [LARGE SCALE GENOMIC DNA]</scope>
    <source>
        <strain evidence="1 2">JC228</strain>
    </source>
</reference>
<keyword evidence="2" id="KW-1185">Reference proteome</keyword>
<name>A0A285D306_9BACI</name>
<accession>A0A285D306</accession>